<keyword evidence="7" id="KW-1185">Reference proteome</keyword>
<dbReference type="SUPFAM" id="SSF46689">
    <property type="entry name" value="Homeodomain-like"/>
    <property type="match status" value="1"/>
</dbReference>
<evidence type="ECO:0000256" key="1">
    <source>
        <dbReference type="ARBA" id="ARBA00023015"/>
    </source>
</evidence>
<dbReference type="SUPFAM" id="SSF48498">
    <property type="entry name" value="Tetracyclin repressor-like, C-terminal domain"/>
    <property type="match status" value="1"/>
</dbReference>
<evidence type="ECO:0000256" key="2">
    <source>
        <dbReference type="ARBA" id="ARBA00023125"/>
    </source>
</evidence>
<dbReference type="Gene3D" id="1.10.357.10">
    <property type="entry name" value="Tetracycline Repressor, domain 2"/>
    <property type="match status" value="1"/>
</dbReference>
<evidence type="ECO:0000256" key="3">
    <source>
        <dbReference type="ARBA" id="ARBA00023163"/>
    </source>
</evidence>
<dbReference type="Pfam" id="PF00440">
    <property type="entry name" value="TetR_N"/>
    <property type="match status" value="1"/>
</dbReference>
<keyword evidence="3" id="KW-0804">Transcription</keyword>
<dbReference type="InterPro" id="IPR050109">
    <property type="entry name" value="HTH-type_TetR-like_transc_reg"/>
</dbReference>
<organism evidence="6 7">
    <name type="scientific">Plantactinospora veratri</name>
    <dbReference type="NCBI Taxonomy" id="1436122"/>
    <lineage>
        <taxon>Bacteria</taxon>
        <taxon>Bacillati</taxon>
        <taxon>Actinomycetota</taxon>
        <taxon>Actinomycetes</taxon>
        <taxon>Micromonosporales</taxon>
        <taxon>Micromonosporaceae</taxon>
        <taxon>Plantactinospora</taxon>
    </lineage>
</organism>
<keyword evidence="2 4" id="KW-0238">DNA-binding</keyword>
<sequence>MPRQGLTSERVSDAAAELADEMGLSRLTVAAVARHFGVSDAALYAHVRGRDALIEQVAVRAAATFADRLGLAVAGRGGREALLGFADAYRAFAVAHPGQYAATQLPLPAEVGTNSAGHLRMIEMSYAMLRGYGLAEPRLTDALRFVRSTLHGFATLESADGFGHPRDVDASWSNILDAVHATLCNWPTGTEESGNAES</sequence>
<dbReference type="PRINTS" id="PR00455">
    <property type="entry name" value="HTHTETR"/>
</dbReference>
<dbReference type="InterPro" id="IPR025996">
    <property type="entry name" value="MT1864/Rv1816-like_C"/>
</dbReference>
<dbReference type="Pfam" id="PF13305">
    <property type="entry name" value="TetR_C_33"/>
    <property type="match status" value="1"/>
</dbReference>
<accession>A0ABU7SBP9</accession>
<gene>
    <name evidence="6" type="ORF">V1634_11110</name>
</gene>
<dbReference type="Gene3D" id="1.10.10.60">
    <property type="entry name" value="Homeodomain-like"/>
    <property type="match status" value="1"/>
</dbReference>
<dbReference type="PROSITE" id="PS50977">
    <property type="entry name" value="HTH_TETR_2"/>
    <property type="match status" value="1"/>
</dbReference>
<evidence type="ECO:0000313" key="7">
    <source>
        <dbReference type="Proteomes" id="UP001339911"/>
    </source>
</evidence>
<dbReference type="RefSeq" id="WP_331207681.1">
    <property type="nucleotide sequence ID" value="NZ_JAZGQL010000007.1"/>
</dbReference>
<dbReference type="InterPro" id="IPR009057">
    <property type="entry name" value="Homeodomain-like_sf"/>
</dbReference>
<dbReference type="PANTHER" id="PTHR30055:SF239">
    <property type="entry name" value="TRANSCRIPTIONAL REGULATORY PROTEIN"/>
    <property type="match status" value="1"/>
</dbReference>
<dbReference type="PANTHER" id="PTHR30055">
    <property type="entry name" value="HTH-TYPE TRANSCRIPTIONAL REGULATOR RUTR"/>
    <property type="match status" value="1"/>
</dbReference>
<protein>
    <submittedName>
        <fullName evidence="6">TetR/AcrR family transcriptional regulator</fullName>
    </submittedName>
</protein>
<feature type="domain" description="HTH tetR-type" evidence="5">
    <location>
        <begin position="5"/>
        <end position="65"/>
    </location>
</feature>
<keyword evidence="1" id="KW-0805">Transcription regulation</keyword>
<dbReference type="InterPro" id="IPR036271">
    <property type="entry name" value="Tet_transcr_reg_TetR-rel_C_sf"/>
</dbReference>
<dbReference type="InterPro" id="IPR001647">
    <property type="entry name" value="HTH_TetR"/>
</dbReference>
<dbReference type="Proteomes" id="UP001339911">
    <property type="component" value="Unassembled WGS sequence"/>
</dbReference>
<dbReference type="EMBL" id="JAZGQL010000007">
    <property type="protein sequence ID" value="MEE6307373.1"/>
    <property type="molecule type" value="Genomic_DNA"/>
</dbReference>
<feature type="DNA-binding region" description="H-T-H motif" evidence="4">
    <location>
        <begin position="28"/>
        <end position="47"/>
    </location>
</feature>
<name>A0ABU7SBP9_9ACTN</name>
<evidence type="ECO:0000256" key="4">
    <source>
        <dbReference type="PROSITE-ProRule" id="PRU00335"/>
    </source>
</evidence>
<evidence type="ECO:0000313" key="6">
    <source>
        <dbReference type="EMBL" id="MEE6307373.1"/>
    </source>
</evidence>
<proteinExistence type="predicted"/>
<reference evidence="6 7" key="1">
    <citation type="submission" date="2024-01" db="EMBL/GenBank/DDBJ databases">
        <title>Genome insights into Plantactinospora veratri sp. nov.</title>
        <authorList>
            <person name="Wang L."/>
        </authorList>
    </citation>
    <scope>NUCLEOTIDE SEQUENCE [LARGE SCALE GENOMIC DNA]</scope>
    <source>
        <strain evidence="6 7">NEAU-FHS4</strain>
    </source>
</reference>
<evidence type="ECO:0000259" key="5">
    <source>
        <dbReference type="PROSITE" id="PS50977"/>
    </source>
</evidence>
<comment type="caution">
    <text evidence="6">The sequence shown here is derived from an EMBL/GenBank/DDBJ whole genome shotgun (WGS) entry which is preliminary data.</text>
</comment>